<dbReference type="Proteomes" id="UP000713904">
    <property type="component" value="Unassembled WGS sequence"/>
</dbReference>
<proteinExistence type="predicted"/>
<evidence type="ECO:0000313" key="1">
    <source>
        <dbReference type="EMBL" id="MBC2576699.1"/>
    </source>
</evidence>
<evidence type="ECO:0000313" key="2">
    <source>
        <dbReference type="Proteomes" id="UP000713904"/>
    </source>
</evidence>
<dbReference type="Pfam" id="PF12640">
    <property type="entry name" value="UPF0489"/>
    <property type="match status" value="1"/>
</dbReference>
<organism evidence="1 2">
    <name type="scientific">Peptostreptococcus canis</name>
    <dbReference type="NCBI Taxonomy" id="1159213"/>
    <lineage>
        <taxon>Bacteria</taxon>
        <taxon>Bacillati</taxon>
        <taxon>Bacillota</taxon>
        <taxon>Clostridia</taxon>
        <taxon>Peptostreptococcales</taxon>
        <taxon>Peptostreptococcaceae</taxon>
        <taxon>Peptostreptococcus</taxon>
    </lineage>
</organism>
<accession>A0ABR6TNF0</accession>
<dbReference type="RefSeq" id="WP_185624717.1">
    <property type="nucleotide sequence ID" value="NZ_JABGBW010000010.1"/>
</dbReference>
<sequence>MSYGGFYIEKPVGNNMFSFEKRKVKKIYVPQLVRANFNDIEIGEIPNFVEIEDGLEKACMGLKNMYEIVDSDIYKGKKIYVFDNHNHSFFFWCKLLNEGIFEKGITLVHVDQHKDMREPLNFDVDIFDLEDVKRYTNEVLNVGNFIKPAIYHDIFSNLVMVDSSYGMELEIPGNYVLDLDLDFFSKDMDYIDFEYKLYRVREYIENADIITIATSPYFIEQDRAIKVLKMLFRVEKIDKL</sequence>
<reference evidence="1 2" key="1">
    <citation type="submission" date="2020-05" db="EMBL/GenBank/DDBJ databases">
        <title>Draft genome of xy-202 and genomic insight in genome of the genus Peptostreptococcus.</title>
        <authorList>
            <person name="Zhang Z."/>
        </authorList>
    </citation>
    <scope>NUCLEOTIDE SEQUENCE [LARGE SCALE GENOMIC DNA]</scope>
    <source>
        <strain evidence="1 2">DSM 27025</strain>
    </source>
</reference>
<protein>
    <submittedName>
        <fullName evidence="1">Uncharacterized protein</fullName>
    </submittedName>
</protein>
<dbReference type="InterPro" id="IPR024131">
    <property type="entry name" value="UPF0489"/>
</dbReference>
<gene>
    <name evidence="1" type="ORF">HLB29_08410</name>
</gene>
<keyword evidence="2" id="KW-1185">Reference proteome</keyword>
<comment type="caution">
    <text evidence="1">The sequence shown here is derived from an EMBL/GenBank/DDBJ whole genome shotgun (WGS) entry which is preliminary data.</text>
</comment>
<name>A0ABR6TNF0_9FIRM</name>
<dbReference type="EMBL" id="JABGBW010000010">
    <property type="protein sequence ID" value="MBC2576699.1"/>
    <property type="molecule type" value="Genomic_DNA"/>
</dbReference>